<dbReference type="AlphaFoldDB" id="A0A8H6L1R0"/>
<sequence>MRSPNGSLLPLTSQIASDFSRDQQRMLADEAAILRDLNVTQLALDHFSWEEDVDEWKRIYKQFDKVWEDTQEYYIRTQACGIIVTAATAMTKMLRVFRPQQFIVGEGSQFTEFVTVAVISRFFDNLRKVLIVGDPCQKKPFVLNQNSEFVDTTETSLMVRLSNSGVPITRLREQFRMNPHIAQPVSSLFYEATLINSPSVLSRPKDRIMQTFHGQTLQECAKRHSIFVHVKNYVPYRLEKTQSMLNPSRLAIVHALIDRSRAAGANDRQIAVLTPYKGQSRLLRTWETADLTMATIDSAPGKEYDFVILDLVSPGGFSRRLQHKEVRSTSTVSP</sequence>
<keyword evidence="7" id="KW-1185">Reference proteome</keyword>
<evidence type="ECO:0000256" key="4">
    <source>
        <dbReference type="ARBA" id="ARBA00022840"/>
    </source>
</evidence>
<evidence type="ECO:0000256" key="2">
    <source>
        <dbReference type="ARBA" id="ARBA00022801"/>
    </source>
</evidence>
<dbReference type="PANTHER" id="PTHR43788:SF16">
    <property type="entry name" value="HELICASE WITH ZINC FINGER 2"/>
    <property type="match status" value="1"/>
</dbReference>
<comment type="caution">
    <text evidence="6">The sequence shown here is derived from an EMBL/GenBank/DDBJ whole genome shotgun (WGS) entry which is preliminary data.</text>
</comment>
<evidence type="ECO:0000256" key="1">
    <source>
        <dbReference type="ARBA" id="ARBA00022741"/>
    </source>
</evidence>
<keyword evidence="3" id="KW-0347">Helicase</keyword>
<dbReference type="Gene3D" id="3.40.50.300">
    <property type="entry name" value="P-loop containing nucleotide triphosphate hydrolases"/>
    <property type="match status" value="2"/>
</dbReference>
<gene>
    <name evidence="6" type="ORF">HO173_009428</name>
</gene>
<dbReference type="Pfam" id="PF13087">
    <property type="entry name" value="AAA_12"/>
    <property type="match status" value="1"/>
</dbReference>
<protein>
    <recommendedName>
        <fullName evidence="5">DNA2/NAM7 helicase-like C-terminal domain-containing protein</fullName>
    </recommendedName>
</protein>
<dbReference type="InterPro" id="IPR050534">
    <property type="entry name" value="Coronavir_polyprotein_1ab"/>
</dbReference>
<proteinExistence type="predicted"/>
<feature type="domain" description="DNA2/NAM7 helicase-like C-terminal" evidence="5">
    <location>
        <begin position="154"/>
        <end position="312"/>
    </location>
</feature>
<reference evidence="6 7" key="1">
    <citation type="journal article" date="2020" name="Genomics">
        <title>Complete, high-quality genomes from long-read metagenomic sequencing of two wolf lichen thalli reveals enigmatic genome architecture.</title>
        <authorList>
            <person name="McKenzie S.K."/>
            <person name="Walston R.F."/>
            <person name="Allen J.L."/>
        </authorList>
    </citation>
    <scope>NUCLEOTIDE SEQUENCE [LARGE SCALE GENOMIC DNA]</scope>
    <source>
        <strain evidence="6">WasteWater2</strain>
    </source>
</reference>
<dbReference type="RefSeq" id="XP_037161752.1">
    <property type="nucleotide sequence ID" value="XM_037311318.1"/>
</dbReference>
<dbReference type="GeneID" id="59291079"/>
<dbReference type="GO" id="GO:0016787">
    <property type="term" value="F:hydrolase activity"/>
    <property type="evidence" value="ECO:0007669"/>
    <property type="project" value="UniProtKB-KW"/>
</dbReference>
<dbReference type="GO" id="GO:0005524">
    <property type="term" value="F:ATP binding"/>
    <property type="evidence" value="ECO:0007669"/>
    <property type="project" value="UniProtKB-KW"/>
</dbReference>
<evidence type="ECO:0000313" key="7">
    <source>
        <dbReference type="Proteomes" id="UP000578531"/>
    </source>
</evidence>
<evidence type="ECO:0000256" key="3">
    <source>
        <dbReference type="ARBA" id="ARBA00022806"/>
    </source>
</evidence>
<dbReference type="InterPro" id="IPR041679">
    <property type="entry name" value="DNA2/NAM7-like_C"/>
</dbReference>
<accession>A0A8H6L1R0</accession>
<keyword evidence="4" id="KW-0067">ATP-binding</keyword>
<dbReference type="GO" id="GO:0043139">
    <property type="term" value="F:5'-3' DNA helicase activity"/>
    <property type="evidence" value="ECO:0007669"/>
    <property type="project" value="TreeGrafter"/>
</dbReference>
<dbReference type="InterPro" id="IPR027417">
    <property type="entry name" value="P-loop_NTPase"/>
</dbReference>
<evidence type="ECO:0000313" key="6">
    <source>
        <dbReference type="EMBL" id="KAF6232323.1"/>
    </source>
</evidence>
<keyword evidence="1" id="KW-0547">Nucleotide-binding</keyword>
<name>A0A8H6L1R0_9LECA</name>
<dbReference type="Proteomes" id="UP000578531">
    <property type="component" value="Unassembled WGS sequence"/>
</dbReference>
<dbReference type="SUPFAM" id="SSF52540">
    <property type="entry name" value="P-loop containing nucleoside triphosphate hydrolases"/>
    <property type="match status" value="1"/>
</dbReference>
<evidence type="ECO:0000259" key="5">
    <source>
        <dbReference type="Pfam" id="PF13087"/>
    </source>
</evidence>
<organism evidence="6 7">
    <name type="scientific">Letharia columbiana</name>
    <dbReference type="NCBI Taxonomy" id="112416"/>
    <lineage>
        <taxon>Eukaryota</taxon>
        <taxon>Fungi</taxon>
        <taxon>Dikarya</taxon>
        <taxon>Ascomycota</taxon>
        <taxon>Pezizomycotina</taxon>
        <taxon>Lecanoromycetes</taxon>
        <taxon>OSLEUM clade</taxon>
        <taxon>Lecanoromycetidae</taxon>
        <taxon>Lecanorales</taxon>
        <taxon>Lecanorineae</taxon>
        <taxon>Parmeliaceae</taxon>
        <taxon>Letharia</taxon>
    </lineage>
</organism>
<dbReference type="PANTHER" id="PTHR43788">
    <property type="entry name" value="DNA2/NAM7 HELICASE FAMILY MEMBER"/>
    <property type="match status" value="1"/>
</dbReference>
<keyword evidence="2" id="KW-0378">Hydrolase</keyword>
<dbReference type="EMBL" id="JACCJC010000049">
    <property type="protein sequence ID" value="KAF6232323.1"/>
    <property type="molecule type" value="Genomic_DNA"/>
</dbReference>
<dbReference type="OrthoDB" id="4150118at2759"/>